<evidence type="ECO:0000256" key="3">
    <source>
        <dbReference type="ARBA" id="ARBA00022723"/>
    </source>
</evidence>
<organism evidence="6 7">
    <name type="scientific">Drechslerella dactyloides</name>
    <name type="common">Nematode-trapping fungus</name>
    <name type="synonym">Arthrobotrys dactyloides</name>
    <dbReference type="NCBI Taxonomy" id="74499"/>
    <lineage>
        <taxon>Eukaryota</taxon>
        <taxon>Fungi</taxon>
        <taxon>Dikarya</taxon>
        <taxon>Ascomycota</taxon>
        <taxon>Pezizomycotina</taxon>
        <taxon>Orbiliomycetes</taxon>
        <taxon>Orbiliales</taxon>
        <taxon>Orbiliaceae</taxon>
        <taxon>Drechslerella</taxon>
    </lineage>
</organism>
<evidence type="ECO:0000256" key="5">
    <source>
        <dbReference type="ARBA" id="ARBA00023239"/>
    </source>
</evidence>
<proteinExistence type="predicted"/>
<keyword evidence="7" id="KW-1185">Reference proteome</keyword>
<gene>
    <name evidence="6" type="ORF">Dda_8856</name>
</gene>
<protein>
    <submittedName>
        <fullName evidence="6">Phenylacetaldoxime dehydratase family protein</fullName>
    </submittedName>
</protein>
<evidence type="ECO:0000256" key="2">
    <source>
        <dbReference type="ARBA" id="ARBA00022617"/>
    </source>
</evidence>
<dbReference type="EMBL" id="JAQGDS010000013">
    <property type="protein sequence ID" value="KAJ6256358.1"/>
    <property type="molecule type" value="Genomic_DNA"/>
</dbReference>
<dbReference type="Pfam" id="PF13816">
    <property type="entry name" value="Dehydratase_hem"/>
    <property type="match status" value="1"/>
</dbReference>
<dbReference type="GO" id="GO:0046872">
    <property type="term" value="F:metal ion binding"/>
    <property type="evidence" value="ECO:0007669"/>
    <property type="project" value="UniProtKB-KW"/>
</dbReference>
<evidence type="ECO:0000313" key="7">
    <source>
        <dbReference type="Proteomes" id="UP001221413"/>
    </source>
</evidence>
<accession>A0AAD6NH31</accession>
<keyword evidence="5" id="KW-0456">Lyase</keyword>
<comment type="cofactor">
    <cofactor evidence="1">
        <name>heme b</name>
        <dbReference type="ChEBI" id="CHEBI:60344"/>
    </cofactor>
</comment>
<evidence type="ECO:0000256" key="1">
    <source>
        <dbReference type="ARBA" id="ARBA00001970"/>
    </source>
</evidence>
<dbReference type="Proteomes" id="UP001221413">
    <property type="component" value="Unassembled WGS sequence"/>
</dbReference>
<keyword evidence="3" id="KW-0479">Metal-binding</keyword>
<sequence length="367" mass="41668">MDATSEEPQASLPASLEHAIPPHLIVERTQPWHKDARQPPKGASHSFWFGSDIESIVVLYIGLQFLPGTDVDVPVASTRKYLNRVHDGHYYHCETSGLDDEGYQTIVSIAYWKNTQDYRVWKAALPKDWYHEGLELDGPVGAFIEIYTPTVRDLESSYSHTIPHGWGHIADHTTKPTDLCGYLGSMRDRFPRAQSDELIAKGHPKAVNLPAGADSRGRIVAVEPHSNAVVVNSGQRWKLAEEEEREYYHSRIQPKLNIFLTPLAEGLSAGCYFQRFLVMNCPETNSCHTISYSLWHSQSHLEAYVLKKPHRELMSVAIVDYLKRQKSGGAKLELYHEAMVLEEKNQAFEYFNCHPRTGMLRAIMLKS</sequence>
<evidence type="ECO:0000256" key="4">
    <source>
        <dbReference type="ARBA" id="ARBA00023004"/>
    </source>
</evidence>
<comment type="caution">
    <text evidence="6">The sequence shown here is derived from an EMBL/GenBank/DDBJ whole genome shotgun (WGS) entry which is preliminary data.</text>
</comment>
<dbReference type="AlphaFoldDB" id="A0AAD6NH31"/>
<name>A0AAD6NH31_DREDA</name>
<keyword evidence="4" id="KW-0408">Iron</keyword>
<reference evidence="6" key="1">
    <citation type="submission" date="2023-01" db="EMBL/GenBank/DDBJ databases">
        <title>The chitinases involved in constricting ring structure development in the nematode-trapping fungus Drechslerella dactyloides.</title>
        <authorList>
            <person name="Wang R."/>
            <person name="Zhang L."/>
            <person name="Tang P."/>
            <person name="Li S."/>
            <person name="Liang L."/>
        </authorList>
    </citation>
    <scope>NUCLEOTIDE SEQUENCE</scope>
    <source>
        <strain evidence="6">YMF1.00031</strain>
    </source>
</reference>
<dbReference type="GO" id="GO:0016829">
    <property type="term" value="F:lyase activity"/>
    <property type="evidence" value="ECO:0007669"/>
    <property type="project" value="UniProtKB-KW"/>
</dbReference>
<keyword evidence="2" id="KW-0349">Heme</keyword>
<evidence type="ECO:0000313" key="6">
    <source>
        <dbReference type="EMBL" id="KAJ6256358.1"/>
    </source>
</evidence>
<dbReference type="InterPro" id="IPR025702">
    <property type="entry name" value="OXD"/>
</dbReference>